<evidence type="ECO:0000313" key="2">
    <source>
        <dbReference type="Proteomes" id="UP001163223"/>
    </source>
</evidence>
<dbReference type="Proteomes" id="UP001163223">
    <property type="component" value="Chromosome"/>
</dbReference>
<protein>
    <submittedName>
        <fullName evidence="1">Uncharacterized protein</fullName>
    </submittedName>
</protein>
<keyword evidence="2" id="KW-1185">Reference proteome</keyword>
<gene>
    <name evidence="1" type="ORF">OXU80_12220</name>
</gene>
<proteinExistence type="predicted"/>
<sequence>MKTASDAAMIVIFQSYDGAVAKMQQASIPIVGAAGRIPHVFVSIRTMQSRSSASQHANARALVFGKLPIKGSKSPWF</sequence>
<accession>A0ACD4NVG2</accession>
<reference evidence="1" key="1">
    <citation type="submission" date="2022-11" db="EMBL/GenBank/DDBJ databases">
        <title>beta-Carotene-producing bacterium, Jeongeuplla avenae sp. nov., alleviates the salt stress of Arabidopsis seedlings.</title>
        <authorList>
            <person name="Jiang L."/>
            <person name="Lee J."/>
        </authorList>
    </citation>
    <scope>NUCLEOTIDE SEQUENCE</scope>
    <source>
        <strain evidence="1">DY_R2A_6</strain>
    </source>
</reference>
<evidence type="ECO:0000313" key="1">
    <source>
        <dbReference type="EMBL" id="WAJ30916.1"/>
    </source>
</evidence>
<name>A0ACD4NVG2_9HYPH</name>
<organism evidence="1 2">
    <name type="scientific">Antarcticirhabdus aurantiaca</name>
    <dbReference type="NCBI Taxonomy" id="2606717"/>
    <lineage>
        <taxon>Bacteria</taxon>
        <taxon>Pseudomonadati</taxon>
        <taxon>Pseudomonadota</taxon>
        <taxon>Alphaproteobacteria</taxon>
        <taxon>Hyphomicrobiales</taxon>
        <taxon>Aurantimonadaceae</taxon>
        <taxon>Antarcticirhabdus</taxon>
    </lineage>
</organism>
<dbReference type="EMBL" id="CP113520">
    <property type="protein sequence ID" value="WAJ30916.1"/>
    <property type="molecule type" value="Genomic_DNA"/>
</dbReference>